<dbReference type="PROSITE" id="PS00107">
    <property type="entry name" value="PROTEIN_KINASE_ATP"/>
    <property type="match status" value="1"/>
</dbReference>
<organism evidence="8 9">
    <name type="scientific">Suillus luteus UH-Slu-Lm8-n1</name>
    <dbReference type="NCBI Taxonomy" id="930992"/>
    <lineage>
        <taxon>Eukaryota</taxon>
        <taxon>Fungi</taxon>
        <taxon>Dikarya</taxon>
        <taxon>Basidiomycota</taxon>
        <taxon>Agaricomycotina</taxon>
        <taxon>Agaricomycetes</taxon>
        <taxon>Agaricomycetidae</taxon>
        <taxon>Boletales</taxon>
        <taxon>Suillineae</taxon>
        <taxon>Suillaceae</taxon>
        <taxon>Suillus</taxon>
    </lineage>
</organism>
<dbReference type="EMBL" id="KN836954">
    <property type="protein sequence ID" value="KIK31483.1"/>
    <property type="molecule type" value="Genomic_DNA"/>
</dbReference>
<dbReference type="InParanoid" id="A0A0D0AHJ6"/>
<dbReference type="EC" id="2.7.11.1" evidence="1"/>
<dbReference type="STRING" id="930992.A0A0D0AHJ6"/>
<dbReference type="GO" id="GO:0005829">
    <property type="term" value="C:cytosol"/>
    <property type="evidence" value="ECO:0007669"/>
    <property type="project" value="TreeGrafter"/>
</dbReference>
<evidence type="ECO:0000256" key="5">
    <source>
        <dbReference type="ARBA" id="ARBA00022840"/>
    </source>
</evidence>
<dbReference type="GO" id="GO:0034727">
    <property type="term" value="P:piecemeal microautophagy of the nucleus"/>
    <property type="evidence" value="ECO:0007669"/>
    <property type="project" value="TreeGrafter"/>
</dbReference>
<evidence type="ECO:0000256" key="2">
    <source>
        <dbReference type="ARBA" id="ARBA00022679"/>
    </source>
</evidence>
<name>A0A0D0AHJ6_9AGAM</name>
<keyword evidence="2" id="KW-0808">Transferase</keyword>
<dbReference type="InterPro" id="IPR045269">
    <property type="entry name" value="Atg1-like"/>
</dbReference>
<evidence type="ECO:0000256" key="6">
    <source>
        <dbReference type="PROSITE-ProRule" id="PRU10141"/>
    </source>
</evidence>
<evidence type="ECO:0000259" key="7">
    <source>
        <dbReference type="PROSITE" id="PS50011"/>
    </source>
</evidence>
<dbReference type="PANTHER" id="PTHR24348:SF22">
    <property type="entry name" value="NON-SPECIFIC SERINE_THREONINE PROTEIN KINASE"/>
    <property type="match status" value="1"/>
</dbReference>
<feature type="non-terminal residue" evidence="8">
    <location>
        <position position="1"/>
    </location>
</feature>
<dbReference type="GO" id="GO:0034045">
    <property type="term" value="C:phagophore assembly site membrane"/>
    <property type="evidence" value="ECO:0007669"/>
    <property type="project" value="TreeGrafter"/>
</dbReference>
<reference evidence="8 9" key="1">
    <citation type="submission" date="2014-04" db="EMBL/GenBank/DDBJ databases">
        <authorList>
            <consortium name="DOE Joint Genome Institute"/>
            <person name="Kuo A."/>
            <person name="Ruytinx J."/>
            <person name="Rineau F."/>
            <person name="Colpaert J."/>
            <person name="Kohler A."/>
            <person name="Nagy L.G."/>
            <person name="Floudas D."/>
            <person name="Copeland A."/>
            <person name="Barry K.W."/>
            <person name="Cichocki N."/>
            <person name="Veneault-Fourrey C."/>
            <person name="LaButti K."/>
            <person name="Lindquist E.A."/>
            <person name="Lipzen A."/>
            <person name="Lundell T."/>
            <person name="Morin E."/>
            <person name="Murat C."/>
            <person name="Sun H."/>
            <person name="Tunlid A."/>
            <person name="Henrissat B."/>
            <person name="Grigoriev I.V."/>
            <person name="Hibbett D.S."/>
            <person name="Martin F."/>
            <person name="Nordberg H.P."/>
            <person name="Cantor M.N."/>
            <person name="Hua S.X."/>
        </authorList>
    </citation>
    <scope>NUCLEOTIDE SEQUENCE [LARGE SCALE GENOMIC DNA]</scope>
    <source>
        <strain evidence="8 9">UH-Slu-Lm8-n1</strain>
    </source>
</reference>
<dbReference type="HOGENOM" id="CLU_000288_63_0_1"/>
<accession>A0A0D0AHJ6</accession>
<dbReference type="GO" id="GO:0000422">
    <property type="term" value="P:autophagy of mitochondrion"/>
    <property type="evidence" value="ECO:0007669"/>
    <property type="project" value="TreeGrafter"/>
</dbReference>
<dbReference type="InterPro" id="IPR017441">
    <property type="entry name" value="Protein_kinase_ATP_BS"/>
</dbReference>
<keyword evidence="5 6" id="KW-0067">ATP-binding</keyword>
<keyword evidence="9" id="KW-1185">Reference proteome</keyword>
<evidence type="ECO:0000313" key="9">
    <source>
        <dbReference type="Proteomes" id="UP000054485"/>
    </source>
</evidence>
<dbReference type="GO" id="GO:0042594">
    <property type="term" value="P:response to starvation"/>
    <property type="evidence" value="ECO:0007669"/>
    <property type="project" value="TreeGrafter"/>
</dbReference>
<dbReference type="GO" id="GO:0061709">
    <property type="term" value="P:reticulophagy"/>
    <property type="evidence" value="ECO:0007669"/>
    <property type="project" value="TreeGrafter"/>
</dbReference>
<dbReference type="Gene3D" id="1.10.510.10">
    <property type="entry name" value="Transferase(Phosphotransferase) domain 1"/>
    <property type="match status" value="1"/>
</dbReference>
<dbReference type="PANTHER" id="PTHR24348">
    <property type="entry name" value="SERINE/THREONINE-PROTEIN KINASE UNC-51-RELATED"/>
    <property type="match status" value="1"/>
</dbReference>
<dbReference type="PROSITE" id="PS50011">
    <property type="entry name" value="PROTEIN_KINASE_DOM"/>
    <property type="match status" value="1"/>
</dbReference>
<evidence type="ECO:0000313" key="8">
    <source>
        <dbReference type="EMBL" id="KIK31483.1"/>
    </source>
</evidence>
<dbReference type="SUPFAM" id="SSF56112">
    <property type="entry name" value="Protein kinase-like (PK-like)"/>
    <property type="match status" value="1"/>
</dbReference>
<protein>
    <recommendedName>
        <fullName evidence="1">non-specific serine/threonine protein kinase</fullName>
        <ecNumber evidence="1">2.7.11.1</ecNumber>
    </recommendedName>
</protein>
<dbReference type="GO" id="GO:0005776">
    <property type="term" value="C:autophagosome"/>
    <property type="evidence" value="ECO:0007669"/>
    <property type="project" value="TreeGrafter"/>
</dbReference>
<dbReference type="GO" id="GO:0010506">
    <property type="term" value="P:regulation of autophagy"/>
    <property type="evidence" value="ECO:0007669"/>
    <property type="project" value="InterPro"/>
</dbReference>
<dbReference type="OrthoDB" id="346907at2759"/>
<dbReference type="GO" id="GO:0005524">
    <property type="term" value="F:ATP binding"/>
    <property type="evidence" value="ECO:0007669"/>
    <property type="project" value="UniProtKB-UniRule"/>
</dbReference>
<evidence type="ECO:0000256" key="4">
    <source>
        <dbReference type="ARBA" id="ARBA00022777"/>
    </source>
</evidence>
<proteinExistence type="predicted"/>
<dbReference type="InterPro" id="IPR000719">
    <property type="entry name" value="Prot_kinase_dom"/>
</dbReference>
<dbReference type="InterPro" id="IPR011009">
    <property type="entry name" value="Kinase-like_dom_sf"/>
</dbReference>
<gene>
    <name evidence="8" type="ORF">CY34DRAFT_766481</name>
</gene>
<reference evidence="9" key="2">
    <citation type="submission" date="2015-01" db="EMBL/GenBank/DDBJ databases">
        <title>Evolutionary Origins and Diversification of the Mycorrhizal Mutualists.</title>
        <authorList>
            <consortium name="DOE Joint Genome Institute"/>
            <consortium name="Mycorrhizal Genomics Consortium"/>
            <person name="Kohler A."/>
            <person name="Kuo A."/>
            <person name="Nagy L.G."/>
            <person name="Floudas D."/>
            <person name="Copeland A."/>
            <person name="Barry K.W."/>
            <person name="Cichocki N."/>
            <person name="Veneault-Fourrey C."/>
            <person name="LaButti K."/>
            <person name="Lindquist E.A."/>
            <person name="Lipzen A."/>
            <person name="Lundell T."/>
            <person name="Morin E."/>
            <person name="Murat C."/>
            <person name="Riley R."/>
            <person name="Ohm R."/>
            <person name="Sun H."/>
            <person name="Tunlid A."/>
            <person name="Henrissat B."/>
            <person name="Grigoriev I.V."/>
            <person name="Hibbett D.S."/>
            <person name="Martin F."/>
        </authorList>
    </citation>
    <scope>NUCLEOTIDE SEQUENCE [LARGE SCALE GENOMIC DNA]</scope>
    <source>
        <strain evidence="9">UH-Slu-Lm8-n1</strain>
    </source>
</reference>
<dbReference type="Pfam" id="PF00069">
    <property type="entry name" value="Pkinase"/>
    <property type="match status" value="1"/>
</dbReference>
<evidence type="ECO:0000256" key="1">
    <source>
        <dbReference type="ARBA" id="ARBA00012513"/>
    </source>
</evidence>
<feature type="binding site" evidence="6">
    <location>
        <position position="36"/>
    </location>
    <ligand>
        <name>ATP</name>
        <dbReference type="ChEBI" id="CHEBI:30616"/>
    </ligand>
</feature>
<sequence length="188" mass="21049">EDESRPYIIVSNIGKGSFATVYKGCHKETHHQVAVKSVRRVVLTAKLLDNLQLFHRHITKLIDVVMIFSVQNATFTLIMEYCTGGDLTNYIKKHGRVDTRFDISSTAKSSPRYVCSVRHLISHCMQNLLLNPASPEVLAKGHPLGVPILKVADFGFARSLPNATMAETLCGSPLYMAPEILRYEKYES</sequence>
<dbReference type="AlphaFoldDB" id="A0A0D0AHJ6"/>
<keyword evidence="3 6" id="KW-0547">Nucleotide-binding</keyword>
<feature type="domain" description="Protein kinase" evidence="7">
    <location>
        <begin position="7"/>
        <end position="188"/>
    </location>
</feature>
<keyword evidence="4" id="KW-0418">Kinase</keyword>
<dbReference type="Proteomes" id="UP000054485">
    <property type="component" value="Unassembled WGS sequence"/>
</dbReference>
<dbReference type="GO" id="GO:0000045">
    <property type="term" value="P:autophagosome assembly"/>
    <property type="evidence" value="ECO:0007669"/>
    <property type="project" value="TreeGrafter"/>
</dbReference>
<dbReference type="GO" id="GO:0004674">
    <property type="term" value="F:protein serine/threonine kinase activity"/>
    <property type="evidence" value="ECO:0007669"/>
    <property type="project" value="UniProtKB-EC"/>
</dbReference>
<evidence type="ECO:0000256" key="3">
    <source>
        <dbReference type="ARBA" id="ARBA00022741"/>
    </source>
</evidence>